<dbReference type="RefSeq" id="XP_038053373.1">
    <property type="nucleotide sequence ID" value="XM_038197445.1"/>
</dbReference>
<protein>
    <submittedName>
        <fullName evidence="1">Uncharacterized protein</fullName>
    </submittedName>
</protein>
<keyword evidence="2" id="KW-1185">Reference proteome</keyword>
<organism evidence="1 2">
    <name type="scientific">Patiria miniata</name>
    <name type="common">Bat star</name>
    <name type="synonym">Asterina miniata</name>
    <dbReference type="NCBI Taxonomy" id="46514"/>
    <lineage>
        <taxon>Eukaryota</taxon>
        <taxon>Metazoa</taxon>
        <taxon>Echinodermata</taxon>
        <taxon>Eleutherozoa</taxon>
        <taxon>Asterozoa</taxon>
        <taxon>Asteroidea</taxon>
        <taxon>Valvatacea</taxon>
        <taxon>Valvatida</taxon>
        <taxon>Asterinidae</taxon>
        <taxon>Patiria</taxon>
    </lineage>
</organism>
<dbReference type="OrthoDB" id="6336761at2759"/>
<name>A0A913ZNK7_PATMI</name>
<dbReference type="EnsemblMetazoa" id="XM_038197445.1">
    <property type="protein sequence ID" value="XP_038053373.1"/>
    <property type="gene ID" value="LOC119725853"/>
</dbReference>
<dbReference type="AlphaFoldDB" id="A0A913ZNK7"/>
<dbReference type="Gene3D" id="3.80.10.10">
    <property type="entry name" value="Ribonuclease Inhibitor"/>
    <property type="match status" value="1"/>
</dbReference>
<sequence length="381" mass="43372">MQEYFAAYYFANLHHANKKEFHERLQQINPGNVRAMEYLLRFACGISSGSLATPLILEHVQKQRSKAEFFPEIKLQPLTHLCLLESGCGKLADKLDRPTKAKCDSQEDLLAMRYYLQCLRQPLVELKDLTVRCRSHEELAPLRGIDSLLHDDTKVRIDLSITSRLHECLKLLEEILPIDNIRSIRRFRVSVSYNVSDKPDEEMQTAVVVVERLRDQIELELQIDEDSHLGERVLGSLSRVCKQIIQKVALWLRTYDDVIRLANALAGCDRLAWVFVYYTNLHGHLAGVAPLVSPFLLLLVLESCGLNDDDIHDLISILPAGHGLVSLNVEGNSFSEVGLETLTAHLRNLPELLLFKLDYKGPNAERVKQMVKENLPEVTFS</sequence>
<dbReference type="InterPro" id="IPR032675">
    <property type="entry name" value="LRR_dom_sf"/>
</dbReference>
<proteinExistence type="predicted"/>
<evidence type="ECO:0000313" key="2">
    <source>
        <dbReference type="Proteomes" id="UP000887568"/>
    </source>
</evidence>
<dbReference type="GeneID" id="119725853"/>
<reference evidence="1" key="1">
    <citation type="submission" date="2022-11" db="UniProtKB">
        <authorList>
            <consortium name="EnsemblMetazoa"/>
        </authorList>
    </citation>
    <scope>IDENTIFICATION</scope>
</reference>
<evidence type="ECO:0000313" key="1">
    <source>
        <dbReference type="EnsemblMetazoa" id="XP_038053373.1"/>
    </source>
</evidence>
<dbReference type="Proteomes" id="UP000887568">
    <property type="component" value="Unplaced"/>
</dbReference>
<dbReference type="SUPFAM" id="SSF52047">
    <property type="entry name" value="RNI-like"/>
    <property type="match status" value="1"/>
</dbReference>
<accession>A0A913ZNK7</accession>